<reference evidence="2 3" key="1">
    <citation type="journal article" date="2007" name="Genome Res.">
        <title>Genome characteristics of facultatively symbiotic Frankia sp. strains reflect host range and host plant biogeography.</title>
        <authorList>
            <person name="Normand P."/>
            <person name="Lapierre P."/>
            <person name="Tisa L.S."/>
            <person name="Gogarten J.P."/>
            <person name="Alloisio N."/>
            <person name="Bagnarol E."/>
            <person name="Bassi C.A."/>
            <person name="Berry A.M."/>
            <person name="Bickhart D.M."/>
            <person name="Choisne N."/>
            <person name="Couloux A."/>
            <person name="Cournoyer B."/>
            <person name="Cruveiller S."/>
            <person name="Daubin V."/>
            <person name="Demange N."/>
            <person name="Francino M.P."/>
            <person name="Goltsman E."/>
            <person name="Huang Y."/>
            <person name="Kopp O.R."/>
            <person name="Labarre L."/>
            <person name="Lapidus A."/>
            <person name="Lavire C."/>
            <person name="Marechal J."/>
            <person name="Martinez M."/>
            <person name="Mastronunzio J.E."/>
            <person name="Mullin B.C."/>
            <person name="Niemann J."/>
            <person name="Pujic P."/>
            <person name="Rawnsley T."/>
            <person name="Rouy Z."/>
            <person name="Schenowitz C."/>
            <person name="Sellstedt A."/>
            <person name="Tavares F."/>
            <person name="Tomkins J.P."/>
            <person name="Vallenet D."/>
            <person name="Valverde C."/>
            <person name="Wall L.G."/>
            <person name="Wang Y."/>
            <person name="Medigue C."/>
            <person name="Benson D.R."/>
        </authorList>
    </citation>
    <scope>NUCLEOTIDE SEQUENCE [LARGE SCALE GENOMIC DNA]</scope>
    <source>
        <strain evidence="3">DSM 45818 / CECT 9043 / CcI3</strain>
    </source>
</reference>
<evidence type="ECO:0000313" key="2">
    <source>
        <dbReference type="EMBL" id="ABD10427.1"/>
    </source>
</evidence>
<dbReference type="STRING" id="106370.Francci3_1045"/>
<proteinExistence type="predicted"/>
<protein>
    <submittedName>
        <fullName evidence="2">Uncharacterized protein</fullName>
    </submittedName>
</protein>
<dbReference type="EMBL" id="CP000249">
    <property type="protein sequence ID" value="ABD10427.1"/>
    <property type="molecule type" value="Genomic_DNA"/>
</dbReference>
<evidence type="ECO:0000313" key="3">
    <source>
        <dbReference type="Proteomes" id="UP000001937"/>
    </source>
</evidence>
<name>Q2JE65_FRACC</name>
<dbReference type="Proteomes" id="UP000001937">
    <property type="component" value="Chromosome"/>
</dbReference>
<dbReference type="HOGENOM" id="CLU_1658257_0_0_11"/>
<gene>
    <name evidence="2" type="ordered locus">Francci3_1045</name>
</gene>
<organism evidence="2 3">
    <name type="scientific">Frankia casuarinae (strain DSM 45818 / CECT 9043 / HFP020203 / CcI3)</name>
    <dbReference type="NCBI Taxonomy" id="106370"/>
    <lineage>
        <taxon>Bacteria</taxon>
        <taxon>Bacillati</taxon>
        <taxon>Actinomycetota</taxon>
        <taxon>Actinomycetes</taxon>
        <taxon>Frankiales</taxon>
        <taxon>Frankiaceae</taxon>
        <taxon>Frankia</taxon>
    </lineage>
</organism>
<dbReference type="AlphaFoldDB" id="Q2JE65"/>
<dbReference type="KEGG" id="fra:Francci3_1045"/>
<dbReference type="eggNOG" id="COG4278">
    <property type="taxonomic scope" value="Bacteria"/>
</dbReference>
<sequence length="159" mass="17313">MPSRRRPARLRYFGQASQAGKGLKGHAPVTATRTGTRADGGRCLRALAFLAACGEDPDTPHVPSHTIDLGWHTFLLHTKEYKLFCRQVAGHFIHHVPDDAPPDRSISAARHARTITLMQQAGYAVDHELWAKCSTCSDEGNCSASGKDGDENKGSRVPK</sequence>
<evidence type="ECO:0000256" key="1">
    <source>
        <dbReference type="SAM" id="MobiDB-lite"/>
    </source>
</evidence>
<feature type="region of interest" description="Disordered" evidence="1">
    <location>
        <begin position="140"/>
        <end position="159"/>
    </location>
</feature>
<accession>Q2JE65</accession>
<keyword evidence="3" id="KW-1185">Reference proteome</keyword>
<feature type="compositionally biased region" description="Basic and acidic residues" evidence="1">
    <location>
        <begin position="147"/>
        <end position="159"/>
    </location>
</feature>